<comment type="similarity">
    <text evidence="3">Belongs to the cyclic nucleotide phosphodiesterase class-II family.</text>
</comment>
<sequence>MEGTASLSVPEALASNCDATSNNDLSTNNPDEPAATAAFSFVCLGVGGGPFDDDCSCYVMKPADRAWHEGTVLVEGGSFLGSLKKCLQPPDSVFYDAEFPPDVDADGRTEIFNSWINNVFISHGHLDHIYGLVLASANNRVQRPVYGLEDTLETILTVFNGRIWPRLASYDESDPMAFYHLRTLKINAPLRIAPEVDVTAFPISHGPARLSEGTTCFNDEILHAEPIEHPPCEMDGTFCRTVSTAFLFTNHRRDMDVLFMGDVEPDLVCHSSCNSTLWENVAPRAAQNKLKAVFLECSFSSEQPTHLLFGHLTPEYLYKELECLARHVRLCQHQDENLLEGSLRGLKCIVIHLKGLVLSADPSYTTCTPVPKSSSSEHLPLPVPLRERIQNELDALESKKRLGVEFIIAQRGQRIEC</sequence>
<dbReference type="GO" id="GO:0004115">
    <property type="term" value="F:3',5'-cyclic-AMP phosphodiesterase activity"/>
    <property type="evidence" value="ECO:0007669"/>
    <property type="project" value="InterPro"/>
</dbReference>
<evidence type="ECO:0000256" key="1">
    <source>
        <dbReference type="ARBA" id="ARBA00022801"/>
    </source>
</evidence>
<dbReference type="GO" id="GO:1902660">
    <property type="term" value="P:negative regulation of glucose mediated signaling pathway"/>
    <property type="evidence" value="ECO:0007669"/>
    <property type="project" value="TreeGrafter"/>
</dbReference>
<dbReference type="EC" id="3.1.4.17" evidence="4"/>
<dbReference type="InterPro" id="IPR000396">
    <property type="entry name" value="Pdiesterase2"/>
</dbReference>
<dbReference type="OrthoDB" id="258495at2759"/>
<evidence type="ECO:0000313" key="5">
    <source>
        <dbReference type="Proteomes" id="UP000269793"/>
    </source>
</evidence>
<dbReference type="Gene3D" id="3.60.15.10">
    <property type="entry name" value="Ribonuclease Z/Hydroxyacylglutathione hydrolase-like"/>
    <property type="match status" value="1"/>
</dbReference>
<evidence type="ECO:0000313" key="4">
    <source>
        <dbReference type="EMBL" id="AYO41789.1"/>
    </source>
</evidence>
<dbReference type="PRINTS" id="PR00388">
    <property type="entry name" value="PDIESTERASE2"/>
</dbReference>
<dbReference type="InterPro" id="IPR036866">
    <property type="entry name" value="RibonucZ/Hydroxyglut_hydro"/>
</dbReference>
<dbReference type="GO" id="GO:0047555">
    <property type="term" value="F:3',5'-cyclic-GMP phosphodiesterase activity"/>
    <property type="evidence" value="ECO:0007669"/>
    <property type="project" value="TreeGrafter"/>
</dbReference>
<dbReference type="SUPFAM" id="SSF56281">
    <property type="entry name" value="Metallo-hydrolase/oxidoreductase"/>
    <property type="match status" value="1"/>
</dbReference>
<reference evidence="4 5" key="1">
    <citation type="submission" date="2018-10" db="EMBL/GenBank/DDBJ databases">
        <title>Complete genome sequence of Malassezia restricta CBS 7877.</title>
        <authorList>
            <person name="Morand S.C."/>
            <person name="Bertignac M."/>
            <person name="Iltis A."/>
            <person name="Kolder I."/>
            <person name="Pirovano W."/>
            <person name="Jourdain R."/>
            <person name="Clavaud C."/>
        </authorList>
    </citation>
    <scope>NUCLEOTIDE SEQUENCE [LARGE SCALE GENOMIC DNA]</scope>
    <source>
        <strain evidence="4 5">CBS 7877</strain>
    </source>
</reference>
<dbReference type="STRING" id="425264.A0A3G2S2Y8"/>
<dbReference type="Pfam" id="PF02112">
    <property type="entry name" value="PDEase_II"/>
    <property type="match status" value="1"/>
</dbReference>
<keyword evidence="5" id="KW-1185">Reference proteome</keyword>
<dbReference type="EMBL" id="CP033149">
    <property type="protein sequence ID" value="AYO41789.1"/>
    <property type="molecule type" value="Genomic_DNA"/>
</dbReference>
<accession>A0A3G2S2Y8</accession>
<protein>
    <submittedName>
        <fullName evidence="4">3',5'-cyclic-nucleotide phosphodiesterase</fullName>
        <ecNumber evidence="4">3.1.4.17</ecNumber>
    </submittedName>
</protein>
<gene>
    <name evidence="4" type="primary">cpdP</name>
    <name evidence="4" type="ORF">DNF11_0839</name>
</gene>
<dbReference type="PANTHER" id="PTHR28283:SF1">
    <property type="entry name" value="3',5'-CYCLIC-NUCLEOTIDE PHOSPHODIESTERASE 1"/>
    <property type="match status" value="1"/>
</dbReference>
<evidence type="ECO:0000256" key="2">
    <source>
        <dbReference type="ARBA" id="ARBA00023149"/>
    </source>
</evidence>
<keyword evidence="2" id="KW-0114">cAMP</keyword>
<proteinExistence type="inferred from homology"/>
<keyword evidence="1 4" id="KW-0378">Hydrolase</keyword>
<dbReference type="PANTHER" id="PTHR28283">
    <property type="entry name" value="3',5'-CYCLIC-NUCLEOTIDE PHOSPHODIESTERASE 1"/>
    <property type="match status" value="1"/>
</dbReference>
<dbReference type="Proteomes" id="UP000269793">
    <property type="component" value="Chromosome II"/>
</dbReference>
<dbReference type="GO" id="GO:0006198">
    <property type="term" value="P:cAMP catabolic process"/>
    <property type="evidence" value="ECO:0007669"/>
    <property type="project" value="InterPro"/>
</dbReference>
<dbReference type="CDD" id="cd07735">
    <property type="entry name" value="class_II_PDE_MBL-fold"/>
    <property type="match status" value="1"/>
</dbReference>
<dbReference type="AlphaFoldDB" id="A0A3G2S2Y8"/>
<dbReference type="VEuPathDB" id="FungiDB:DNF11_0839"/>
<dbReference type="InterPro" id="IPR024225">
    <property type="entry name" value="cAMP-PdiesteraseII_CS"/>
</dbReference>
<name>A0A3G2S2Y8_MALR7</name>
<organism evidence="4 5">
    <name type="scientific">Malassezia restricta (strain ATCC 96810 / NBRC 103918 / CBS 7877)</name>
    <name type="common">Seborrheic dermatitis infection agent</name>
    <dbReference type="NCBI Taxonomy" id="425264"/>
    <lineage>
        <taxon>Eukaryota</taxon>
        <taxon>Fungi</taxon>
        <taxon>Dikarya</taxon>
        <taxon>Basidiomycota</taxon>
        <taxon>Ustilaginomycotina</taxon>
        <taxon>Malasseziomycetes</taxon>
        <taxon>Malasseziales</taxon>
        <taxon>Malasseziaceae</taxon>
        <taxon>Malassezia</taxon>
    </lineage>
</organism>
<dbReference type="PROSITE" id="PS00607">
    <property type="entry name" value="PDEASE_II"/>
    <property type="match status" value="1"/>
</dbReference>
<evidence type="ECO:0000256" key="3">
    <source>
        <dbReference type="ARBA" id="ARBA00025762"/>
    </source>
</evidence>